<gene>
    <name evidence="1" type="ORF">X975_24902</name>
</gene>
<accession>A0A087SYZ5</accession>
<dbReference type="AlphaFoldDB" id="A0A087SYZ5"/>
<dbReference type="EMBL" id="KK112605">
    <property type="protein sequence ID" value="KFM58084.1"/>
    <property type="molecule type" value="Genomic_DNA"/>
</dbReference>
<dbReference type="Proteomes" id="UP000054359">
    <property type="component" value="Unassembled WGS sequence"/>
</dbReference>
<proteinExistence type="predicted"/>
<reference evidence="1 2" key="1">
    <citation type="submission" date="2013-11" db="EMBL/GenBank/DDBJ databases">
        <title>Genome sequencing of Stegodyphus mimosarum.</title>
        <authorList>
            <person name="Bechsgaard J."/>
        </authorList>
    </citation>
    <scope>NUCLEOTIDE SEQUENCE [LARGE SCALE GENOMIC DNA]</scope>
</reference>
<evidence type="ECO:0000313" key="1">
    <source>
        <dbReference type="EMBL" id="KFM58084.1"/>
    </source>
</evidence>
<dbReference type="OrthoDB" id="10252227at2759"/>
<evidence type="ECO:0000313" key="2">
    <source>
        <dbReference type="Proteomes" id="UP000054359"/>
    </source>
</evidence>
<protein>
    <submittedName>
        <fullName evidence="1">Uncharacterized protein</fullName>
    </submittedName>
</protein>
<sequence length="75" mass="8373">MLMQPSTVPIDPNVNSAWLEVPHKLKDKMCARGRNSGISGCSRVVQEQYYIGGNDSVNESFKEREKCVARARMTG</sequence>
<organism evidence="1 2">
    <name type="scientific">Stegodyphus mimosarum</name>
    <name type="common">African social velvet spider</name>
    <dbReference type="NCBI Taxonomy" id="407821"/>
    <lineage>
        <taxon>Eukaryota</taxon>
        <taxon>Metazoa</taxon>
        <taxon>Ecdysozoa</taxon>
        <taxon>Arthropoda</taxon>
        <taxon>Chelicerata</taxon>
        <taxon>Arachnida</taxon>
        <taxon>Araneae</taxon>
        <taxon>Araneomorphae</taxon>
        <taxon>Entelegynae</taxon>
        <taxon>Eresoidea</taxon>
        <taxon>Eresidae</taxon>
        <taxon>Stegodyphus</taxon>
    </lineage>
</organism>
<name>A0A087SYZ5_STEMI</name>
<feature type="non-terminal residue" evidence="1">
    <location>
        <position position="75"/>
    </location>
</feature>
<keyword evidence="2" id="KW-1185">Reference proteome</keyword>